<proteinExistence type="predicted"/>
<keyword evidence="2" id="KW-1185">Reference proteome</keyword>
<organism evidence="1 2">
    <name type="scientific">Vallitalea guaymasensis</name>
    <dbReference type="NCBI Taxonomy" id="1185412"/>
    <lineage>
        <taxon>Bacteria</taxon>
        <taxon>Bacillati</taxon>
        <taxon>Bacillota</taxon>
        <taxon>Clostridia</taxon>
        <taxon>Lachnospirales</taxon>
        <taxon>Vallitaleaceae</taxon>
        <taxon>Vallitalea</taxon>
    </lineage>
</organism>
<dbReference type="KEGG" id="vgu:HYG85_03895"/>
<reference evidence="1 2" key="1">
    <citation type="submission" date="2020-07" db="EMBL/GenBank/DDBJ databases">
        <title>Vallitalea guaymasensis genome.</title>
        <authorList>
            <person name="Postec A."/>
        </authorList>
    </citation>
    <scope>NUCLEOTIDE SEQUENCE [LARGE SCALE GENOMIC DNA]</scope>
    <source>
        <strain evidence="1 2">Ra1766G1</strain>
    </source>
</reference>
<dbReference type="SUPFAM" id="SSF52540">
    <property type="entry name" value="P-loop containing nucleoside triphosphate hydrolases"/>
    <property type="match status" value="1"/>
</dbReference>
<dbReference type="RefSeq" id="WP_212692369.1">
    <property type="nucleotide sequence ID" value="NZ_CP058561.1"/>
</dbReference>
<dbReference type="EMBL" id="CP058561">
    <property type="protein sequence ID" value="QUH28102.1"/>
    <property type="molecule type" value="Genomic_DNA"/>
</dbReference>
<dbReference type="Proteomes" id="UP000677305">
    <property type="component" value="Chromosome"/>
</dbReference>
<protein>
    <submittedName>
        <fullName evidence="1">AAA family ATPase</fullName>
    </submittedName>
</protein>
<dbReference type="InterPro" id="IPR027417">
    <property type="entry name" value="P-loop_NTPase"/>
</dbReference>
<name>A0A8J8SAW5_9FIRM</name>
<dbReference type="AlphaFoldDB" id="A0A8J8SAW5"/>
<accession>A0A8J8SAW5</accession>
<sequence length="202" mass="23318">MNENKYVIAISGISGSGKSTLTKKIAKLLDNSTFIMFDDYQEKTSYPNEMFTGNGKELDLNKLESNCFFNDLDELLDDKNIINPKSREIKTAEYIIIDWNFGRSHDRVRKHVDQVFFVDVPFDIALSRKILRNIEVDLKNNKPHEKIDIIKSNLNMYLDGFRSANIKIYEKVKSESDIILDGNKTINELTDEIMGKLEKLKG</sequence>
<gene>
    <name evidence="1" type="ORF">HYG85_03895</name>
</gene>
<dbReference type="Gene3D" id="3.40.50.300">
    <property type="entry name" value="P-loop containing nucleotide triphosphate hydrolases"/>
    <property type="match status" value="1"/>
</dbReference>
<evidence type="ECO:0000313" key="1">
    <source>
        <dbReference type="EMBL" id="QUH28102.1"/>
    </source>
</evidence>
<evidence type="ECO:0000313" key="2">
    <source>
        <dbReference type="Proteomes" id="UP000677305"/>
    </source>
</evidence>